<dbReference type="RefSeq" id="WP_101954620.1">
    <property type="nucleotide sequence ID" value="NZ_PKHE01000020.1"/>
</dbReference>
<comment type="caution">
    <text evidence="1">The sequence shown here is derived from an EMBL/GenBank/DDBJ whole genome shotgun (WGS) entry which is preliminary data.</text>
</comment>
<dbReference type="AlphaFoldDB" id="A0A2I1JWR7"/>
<accession>A0A2I1JWR7</accession>
<evidence type="ECO:0000313" key="1">
    <source>
        <dbReference type="EMBL" id="PKY87826.1"/>
    </source>
</evidence>
<protein>
    <submittedName>
        <fullName evidence="1">Uncharacterized protein</fullName>
    </submittedName>
</protein>
<dbReference type="OrthoDB" id="2139129at2"/>
<reference evidence="1 2" key="1">
    <citation type="submission" date="2017-12" db="EMBL/GenBank/DDBJ databases">
        <title>Phylogenetic diversity of female urinary microbiome.</title>
        <authorList>
            <person name="Thomas-White K."/>
            <person name="Wolfe A.J."/>
        </authorList>
    </citation>
    <scope>NUCLEOTIDE SEQUENCE [LARGE SCALE GENOMIC DNA]</scope>
    <source>
        <strain evidence="1 2">UMB0898</strain>
    </source>
</reference>
<organism evidence="1 2">
    <name type="scientific">Falseniella ignava</name>
    <dbReference type="NCBI Taxonomy" id="137730"/>
    <lineage>
        <taxon>Bacteria</taxon>
        <taxon>Bacillati</taxon>
        <taxon>Bacillota</taxon>
        <taxon>Bacilli</taxon>
        <taxon>Lactobacillales</taxon>
        <taxon>Aerococcaceae</taxon>
        <taxon>Falseniella</taxon>
    </lineage>
</organism>
<dbReference type="EMBL" id="PKHE01000020">
    <property type="protein sequence ID" value="PKY87826.1"/>
    <property type="molecule type" value="Genomic_DNA"/>
</dbReference>
<proteinExistence type="predicted"/>
<name>A0A2I1JWR7_9LACT</name>
<dbReference type="Proteomes" id="UP000234384">
    <property type="component" value="Unassembled WGS sequence"/>
</dbReference>
<sequence>MKLINRHTMKCFKRWGTLILLIISLLSGHFVQSVSANMYEQNVTTTQPSHLAAWDQMLEVIDQLERYQIRIRIVNLDQSEEVASGKIIGDRETGDLRLQFNVYPTEAEEHGFQYDLISYRNFDIAFSNLFEVLESTRFFDATYYQSSKYELLSNYLNHYVEVDTETFSKRNMAQDTLTSFLFLPERETLQNLTEEQVYEIHSAYQVALERTEIPNNWQRFDDYMYLKHEFHLDVNESLNPYKSYDASLTNRLNISTNNNQLQLSLDYSTRVTRDLLNLSRIYSPNDYQMNRELNTQEVTGRLTAVKIRYNPASPYYEIELHGLKDDYQFNIFNQSTADYVAERYMWQFTLLPTEEEIPSLHQLNRLSEAEFNYLIASILPIKERE</sequence>
<evidence type="ECO:0000313" key="2">
    <source>
        <dbReference type="Proteomes" id="UP000234384"/>
    </source>
</evidence>
<gene>
    <name evidence="1" type="ORF">CYJ57_06625</name>
</gene>